<name>A0A9Q0B5Y3_9PEZI</name>
<sequence length="89" mass="9715">MCPSLHASLPHFTSPRLLLPPPEPLLKRSAWREPLFYLLPTCHSAAILSASFRCNPIQNAAVACFAKDSQLGCVCVCVCAQHSSEPVLR</sequence>
<dbReference type="OrthoDB" id="10407770at2759"/>
<dbReference type="AlphaFoldDB" id="A0A9Q0B5Y3"/>
<proteinExistence type="predicted"/>
<organism evidence="1 2">
    <name type="scientific">Colletotrichum abscissum</name>
    <dbReference type="NCBI Taxonomy" id="1671311"/>
    <lineage>
        <taxon>Eukaryota</taxon>
        <taxon>Fungi</taxon>
        <taxon>Dikarya</taxon>
        <taxon>Ascomycota</taxon>
        <taxon>Pezizomycotina</taxon>
        <taxon>Sordariomycetes</taxon>
        <taxon>Hypocreomycetidae</taxon>
        <taxon>Glomerellales</taxon>
        <taxon>Glomerellaceae</taxon>
        <taxon>Colletotrichum</taxon>
        <taxon>Colletotrichum acutatum species complex</taxon>
    </lineage>
</organism>
<dbReference type="Proteomes" id="UP001056436">
    <property type="component" value="Unassembled WGS sequence"/>
</dbReference>
<accession>A0A9Q0B5Y3</accession>
<gene>
    <name evidence="1" type="ORF">CABS02_06830</name>
</gene>
<protein>
    <submittedName>
        <fullName evidence="1">Uncharacterized protein</fullName>
    </submittedName>
</protein>
<comment type="caution">
    <text evidence="1">The sequence shown here is derived from an EMBL/GenBank/DDBJ whole genome shotgun (WGS) entry which is preliminary data.</text>
</comment>
<dbReference type="EMBL" id="SDAQ01000034">
    <property type="protein sequence ID" value="KAI3553052.1"/>
    <property type="molecule type" value="Genomic_DNA"/>
</dbReference>
<reference evidence="1" key="1">
    <citation type="submission" date="2019-01" db="EMBL/GenBank/DDBJ databases">
        <title>Colletotrichum abscissum LGMF1257.</title>
        <authorList>
            <person name="Baroncelli R."/>
        </authorList>
    </citation>
    <scope>NUCLEOTIDE SEQUENCE</scope>
    <source>
        <strain evidence="1">Ca142</strain>
    </source>
</reference>
<evidence type="ECO:0000313" key="1">
    <source>
        <dbReference type="EMBL" id="KAI3553052.1"/>
    </source>
</evidence>
<evidence type="ECO:0000313" key="2">
    <source>
        <dbReference type="Proteomes" id="UP001056436"/>
    </source>
</evidence>
<keyword evidence="2" id="KW-1185">Reference proteome</keyword>